<name>A0A497E6K8_UNCAE</name>
<reference evidence="1 2" key="1">
    <citation type="submission" date="2018-06" db="EMBL/GenBank/DDBJ databases">
        <title>Extensive metabolic versatility and redundancy in microbially diverse, dynamic hydrothermal sediments.</title>
        <authorList>
            <person name="Dombrowski N."/>
            <person name="Teske A."/>
            <person name="Baker B.J."/>
        </authorList>
    </citation>
    <scope>NUCLEOTIDE SEQUENCE [LARGE SCALE GENOMIC DNA]</scope>
    <source>
        <strain evidence="1">B47_G16</strain>
    </source>
</reference>
<sequence>MKGESNQIQWAPKISQAKIRNLYEADAKGIIDEKLIDEVAYALYMRCQSILEVTEASRGRVRCPVCGSLILRQVKGKGNKNELLECSRCSWQIRWEDYHKSYNKKQLHGGSAVHLFQRFVERLPQTRTPQEKMMLIDTLLHEFHTFCKGTYLKYTRPVAANLIQGTATEVIRFLDNLTYGVKSPAQRKKVRDAWRKKLMNSTVFSYSHRSRKDSISLRMAAVSK</sequence>
<evidence type="ECO:0000313" key="2">
    <source>
        <dbReference type="Proteomes" id="UP000279422"/>
    </source>
</evidence>
<proteinExistence type="predicted"/>
<evidence type="ECO:0000313" key="1">
    <source>
        <dbReference type="EMBL" id="RLE09969.1"/>
    </source>
</evidence>
<accession>A0A497E6K8</accession>
<organism evidence="1 2">
    <name type="scientific">Aerophobetes bacterium</name>
    <dbReference type="NCBI Taxonomy" id="2030807"/>
    <lineage>
        <taxon>Bacteria</taxon>
        <taxon>Candidatus Aerophobota</taxon>
    </lineage>
</organism>
<dbReference type="Proteomes" id="UP000279422">
    <property type="component" value="Unassembled WGS sequence"/>
</dbReference>
<dbReference type="AlphaFoldDB" id="A0A497E6K8"/>
<protein>
    <submittedName>
        <fullName evidence="1">Uncharacterized protein</fullName>
    </submittedName>
</protein>
<dbReference type="EMBL" id="QMPZ01000022">
    <property type="protein sequence ID" value="RLE09969.1"/>
    <property type="molecule type" value="Genomic_DNA"/>
</dbReference>
<gene>
    <name evidence="1" type="ORF">DRJ00_02840</name>
</gene>
<comment type="caution">
    <text evidence="1">The sequence shown here is derived from an EMBL/GenBank/DDBJ whole genome shotgun (WGS) entry which is preliminary data.</text>
</comment>